<name>D4AW23_ARTBC</name>
<dbReference type="Proteomes" id="UP000008866">
    <property type="component" value="Unassembled WGS sequence"/>
</dbReference>
<organism evidence="2 3">
    <name type="scientific">Arthroderma benhamiae (strain ATCC MYA-4681 / CBS 112371)</name>
    <name type="common">Trichophyton mentagrophytes</name>
    <dbReference type="NCBI Taxonomy" id="663331"/>
    <lineage>
        <taxon>Eukaryota</taxon>
        <taxon>Fungi</taxon>
        <taxon>Dikarya</taxon>
        <taxon>Ascomycota</taxon>
        <taxon>Pezizomycotina</taxon>
        <taxon>Eurotiomycetes</taxon>
        <taxon>Eurotiomycetidae</taxon>
        <taxon>Onygenales</taxon>
        <taxon>Arthrodermataceae</taxon>
        <taxon>Trichophyton</taxon>
    </lineage>
</organism>
<gene>
    <name evidence="2" type="ORF">ARB_00387</name>
</gene>
<reference evidence="3" key="1">
    <citation type="journal article" date="2011" name="Genome Biol.">
        <title>Comparative and functional genomics provide insights into the pathogenicity of dermatophytic fungi.</title>
        <authorList>
            <person name="Burmester A."/>
            <person name="Shelest E."/>
            <person name="Gloeckner G."/>
            <person name="Heddergott C."/>
            <person name="Schindler S."/>
            <person name="Staib P."/>
            <person name="Heidel A."/>
            <person name="Felder M."/>
            <person name="Petzold A."/>
            <person name="Szafranski K."/>
            <person name="Feuermann M."/>
            <person name="Pedruzzi I."/>
            <person name="Priebe S."/>
            <person name="Groth M."/>
            <person name="Winkler R."/>
            <person name="Li W."/>
            <person name="Kniemeyer O."/>
            <person name="Schroeckh V."/>
            <person name="Hertweck C."/>
            <person name="Hube B."/>
            <person name="White T.C."/>
            <person name="Platzer M."/>
            <person name="Guthke R."/>
            <person name="Heitman J."/>
            <person name="Woestemeyer J."/>
            <person name="Zipfel P.F."/>
            <person name="Monod M."/>
            <person name="Brakhage A.A."/>
        </authorList>
    </citation>
    <scope>NUCLEOTIDE SEQUENCE [LARGE SCALE GENOMIC DNA]</scope>
    <source>
        <strain evidence="3">ATCC MYA-4681 / CBS 112371</strain>
    </source>
</reference>
<dbReference type="AlphaFoldDB" id="D4AW23"/>
<dbReference type="HOGENOM" id="CLU_115980_0_0_1"/>
<comment type="caution">
    <text evidence="2">The sequence shown here is derived from an EMBL/GenBank/DDBJ whole genome shotgun (WGS) entry which is preliminary data.</text>
</comment>
<evidence type="ECO:0000256" key="1">
    <source>
        <dbReference type="SAM" id="MobiDB-lite"/>
    </source>
</evidence>
<feature type="region of interest" description="Disordered" evidence="1">
    <location>
        <begin position="22"/>
        <end position="107"/>
    </location>
</feature>
<evidence type="ECO:0000313" key="3">
    <source>
        <dbReference type="Proteomes" id="UP000008866"/>
    </source>
</evidence>
<dbReference type="KEGG" id="abe:ARB_00387"/>
<proteinExistence type="predicted"/>
<dbReference type="GeneID" id="9526792"/>
<sequence length="164" mass="17669">MAGRGSHTPWFTKGEADLCLDDFDSEMLSSTSSSPTPGSPQTPAGGNGTARNSIPAMPELSPPGSHGPATREVAMTGFNENLKDSAPLTSISEKNDEETEDSTSNLPAVLREEPGASWMNKKADEEAKRALEFVVDKDFSLSMFIWTTLSLPSVSRHNWPIEDV</sequence>
<dbReference type="eggNOG" id="ENOG502SWHW">
    <property type="taxonomic scope" value="Eukaryota"/>
</dbReference>
<keyword evidence="3" id="KW-1185">Reference proteome</keyword>
<dbReference type="EMBL" id="ABSU01000014">
    <property type="protein sequence ID" value="EFE32563.1"/>
    <property type="molecule type" value="Genomic_DNA"/>
</dbReference>
<feature type="compositionally biased region" description="Low complexity" evidence="1">
    <location>
        <begin position="29"/>
        <end position="44"/>
    </location>
</feature>
<dbReference type="RefSeq" id="XP_003013203.1">
    <property type="nucleotide sequence ID" value="XM_003013157.1"/>
</dbReference>
<accession>D4AW23</accession>
<protein>
    <submittedName>
        <fullName evidence="2">Uncharacterized protein</fullName>
    </submittedName>
</protein>
<dbReference type="OMA" id="DFDSEML"/>
<evidence type="ECO:0000313" key="2">
    <source>
        <dbReference type="EMBL" id="EFE32563.1"/>
    </source>
</evidence>